<reference evidence="6" key="1">
    <citation type="submission" date="2018-04" db="EMBL/GenBank/DDBJ databases">
        <authorList>
            <person name="Cornet L."/>
        </authorList>
    </citation>
    <scope>NUCLEOTIDE SEQUENCE [LARGE SCALE GENOMIC DNA]</scope>
</reference>
<dbReference type="GO" id="GO:0000287">
    <property type="term" value="F:magnesium ion binding"/>
    <property type="evidence" value="ECO:0007669"/>
    <property type="project" value="InterPro"/>
</dbReference>
<dbReference type="SUPFAM" id="SSF53649">
    <property type="entry name" value="Alkaline phosphatase-like"/>
    <property type="match status" value="1"/>
</dbReference>
<evidence type="ECO:0000256" key="3">
    <source>
        <dbReference type="ARBA" id="ARBA00023211"/>
    </source>
</evidence>
<protein>
    <recommendedName>
        <fullName evidence="4">Metalloenzyme domain-containing protein</fullName>
    </recommendedName>
</protein>
<dbReference type="GO" id="GO:0043094">
    <property type="term" value="P:metabolic compound salvage"/>
    <property type="evidence" value="ECO:0007669"/>
    <property type="project" value="InterPro"/>
</dbReference>
<gene>
    <name evidence="5" type="ORF">DCF25_15275</name>
</gene>
<dbReference type="Pfam" id="PF01676">
    <property type="entry name" value="Metalloenzyme"/>
    <property type="match status" value="1"/>
</dbReference>
<proteinExistence type="inferred from homology"/>
<accession>A0A2W4VPD8</accession>
<dbReference type="GO" id="GO:0008973">
    <property type="term" value="F:phosphopentomutase activity"/>
    <property type="evidence" value="ECO:0007669"/>
    <property type="project" value="InterPro"/>
</dbReference>
<comment type="caution">
    <text evidence="5">The sequence shown here is derived from an EMBL/GenBank/DDBJ whole genome shotgun (WGS) entry which is preliminary data.</text>
</comment>
<dbReference type="PANTHER" id="PTHR21110:SF0">
    <property type="entry name" value="PHOSPHOPENTOMUTASE"/>
    <property type="match status" value="1"/>
</dbReference>
<dbReference type="InterPro" id="IPR006124">
    <property type="entry name" value="Metalloenzyme"/>
</dbReference>
<comment type="similarity">
    <text evidence="1">Belongs to the phosphopentomutase family.</text>
</comment>
<name>A0A2W4VPD8_9CYAN</name>
<evidence type="ECO:0000313" key="5">
    <source>
        <dbReference type="EMBL" id="PZO14111.1"/>
    </source>
</evidence>
<dbReference type="EMBL" id="QBMC01000113">
    <property type="protein sequence ID" value="PZO14111.1"/>
    <property type="molecule type" value="Genomic_DNA"/>
</dbReference>
<evidence type="ECO:0000256" key="1">
    <source>
        <dbReference type="ARBA" id="ARBA00010373"/>
    </source>
</evidence>
<dbReference type="InterPro" id="IPR010045">
    <property type="entry name" value="DeoB"/>
</dbReference>
<evidence type="ECO:0000313" key="6">
    <source>
        <dbReference type="Proteomes" id="UP000249354"/>
    </source>
</evidence>
<dbReference type="GO" id="GO:0009117">
    <property type="term" value="P:nucleotide metabolic process"/>
    <property type="evidence" value="ECO:0007669"/>
    <property type="project" value="InterPro"/>
</dbReference>
<sequence>MATTKFLLVFLDGMGLGKADPNNPLSEPESMPFLTSYLGQSLLAGIHINQTNLLLKPIDATLGVAGLPQSATGQTAIYTGQNAPAFLGRHQSGFANGSLRKLIDEYGLFKRAIALNHAATLANAYSPEYFYAITHRKRRYSVCTLLNMAANLPFRMQYEYEQEEAIFWDITGEMSRGCRQPISPQAAGKRLAKLSGQFGVTLFESYLSDFAGHAQDKGQAVACLQRIDAFLESAIAHLPPNVTLIVTSDHGNIEDISTKRHTFNKVPLLAIGPKAKAFSNVSDLTGITPQILTLLN</sequence>
<dbReference type="GO" id="GO:0005829">
    <property type="term" value="C:cytosol"/>
    <property type="evidence" value="ECO:0007669"/>
    <property type="project" value="TreeGrafter"/>
</dbReference>
<keyword evidence="3" id="KW-0464">Manganese</keyword>
<evidence type="ECO:0000256" key="2">
    <source>
        <dbReference type="ARBA" id="ARBA00022723"/>
    </source>
</evidence>
<feature type="domain" description="Metalloenzyme" evidence="4">
    <location>
        <begin position="198"/>
        <end position="295"/>
    </location>
</feature>
<dbReference type="Gene3D" id="3.40.720.10">
    <property type="entry name" value="Alkaline Phosphatase, subunit A"/>
    <property type="match status" value="1"/>
</dbReference>
<keyword evidence="2" id="KW-0479">Metal-binding</keyword>
<dbReference type="PANTHER" id="PTHR21110">
    <property type="entry name" value="PHOSPHOPENTOMUTASE"/>
    <property type="match status" value="1"/>
</dbReference>
<organism evidence="5 6">
    <name type="scientific">Leptolyngbya foveolarum</name>
    <dbReference type="NCBI Taxonomy" id="47253"/>
    <lineage>
        <taxon>Bacteria</taxon>
        <taxon>Bacillati</taxon>
        <taxon>Cyanobacteriota</taxon>
        <taxon>Cyanophyceae</taxon>
        <taxon>Leptolyngbyales</taxon>
        <taxon>Leptolyngbyaceae</taxon>
        <taxon>Leptolyngbya group</taxon>
        <taxon>Leptolyngbya</taxon>
    </lineage>
</organism>
<evidence type="ECO:0000259" key="4">
    <source>
        <dbReference type="Pfam" id="PF01676"/>
    </source>
</evidence>
<dbReference type="Proteomes" id="UP000249354">
    <property type="component" value="Unassembled WGS sequence"/>
</dbReference>
<reference evidence="5 6" key="2">
    <citation type="submission" date="2018-06" db="EMBL/GenBank/DDBJ databases">
        <title>Metagenomic assembly of (sub)arctic Cyanobacteria and their associated microbiome from non-axenic cultures.</title>
        <authorList>
            <person name="Baurain D."/>
        </authorList>
    </citation>
    <scope>NUCLEOTIDE SEQUENCE [LARGE SCALE GENOMIC DNA]</scope>
    <source>
        <strain evidence="5">ULC129bin1</strain>
    </source>
</reference>
<dbReference type="AlphaFoldDB" id="A0A2W4VPD8"/>
<dbReference type="InterPro" id="IPR017850">
    <property type="entry name" value="Alkaline_phosphatase_core_sf"/>
</dbReference>